<dbReference type="CDD" id="cd07516">
    <property type="entry name" value="HAD_Pase"/>
    <property type="match status" value="1"/>
</dbReference>
<dbReference type="Pfam" id="PF08282">
    <property type="entry name" value="Hydrolase_3"/>
    <property type="match status" value="1"/>
</dbReference>
<accession>A0A941DUH6</accession>
<dbReference type="Proteomes" id="UP000675284">
    <property type="component" value="Unassembled WGS sequence"/>
</dbReference>
<reference evidence="1" key="1">
    <citation type="submission" date="2021-04" db="EMBL/GenBank/DDBJ databases">
        <title>Isolation and polyphasic classification of algal microorganism.</title>
        <authorList>
            <person name="Wang S."/>
        </authorList>
    </citation>
    <scope>NUCLEOTIDE SEQUENCE</scope>
    <source>
        <strain evidence="1">720a</strain>
    </source>
</reference>
<dbReference type="SFLD" id="SFLDG01140">
    <property type="entry name" value="C2.B:_Phosphomannomutase_and_P"/>
    <property type="match status" value="1"/>
</dbReference>
<dbReference type="GO" id="GO:0016791">
    <property type="term" value="F:phosphatase activity"/>
    <property type="evidence" value="ECO:0007669"/>
    <property type="project" value="TreeGrafter"/>
</dbReference>
<protein>
    <submittedName>
        <fullName evidence="1">HAD family phosphatase</fullName>
    </submittedName>
</protein>
<dbReference type="InterPro" id="IPR006379">
    <property type="entry name" value="HAD-SF_hydro_IIB"/>
</dbReference>
<proteinExistence type="predicted"/>
<keyword evidence="2" id="KW-1185">Reference proteome</keyword>
<dbReference type="PANTHER" id="PTHR10000:SF55">
    <property type="entry name" value="5-AMINO-6-(5-PHOSPHO-D-RIBITYLAMINO)URACIL PHOSPHATASE YCSE"/>
    <property type="match status" value="1"/>
</dbReference>
<dbReference type="AlphaFoldDB" id="A0A941DUH6"/>
<evidence type="ECO:0000313" key="2">
    <source>
        <dbReference type="Proteomes" id="UP000675284"/>
    </source>
</evidence>
<dbReference type="SUPFAM" id="SSF56784">
    <property type="entry name" value="HAD-like"/>
    <property type="match status" value="1"/>
</dbReference>
<organism evidence="1 2">
    <name type="scientific">Virgibacillus salarius</name>
    <dbReference type="NCBI Taxonomy" id="447199"/>
    <lineage>
        <taxon>Bacteria</taxon>
        <taxon>Bacillati</taxon>
        <taxon>Bacillota</taxon>
        <taxon>Bacilli</taxon>
        <taxon>Bacillales</taxon>
        <taxon>Bacillaceae</taxon>
        <taxon>Virgibacillus</taxon>
    </lineage>
</organism>
<dbReference type="EMBL" id="JAGSOT010000057">
    <property type="protein sequence ID" value="MBR7797499.1"/>
    <property type="molecule type" value="Genomic_DNA"/>
</dbReference>
<gene>
    <name evidence="1" type="ORF">KCX74_15825</name>
</gene>
<dbReference type="Gene3D" id="3.40.50.1000">
    <property type="entry name" value="HAD superfamily/HAD-like"/>
    <property type="match status" value="1"/>
</dbReference>
<dbReference type="SFLD" id="SFLDS00003">
    <property type="entry name" value="Haloacid_Dehalogenase"/>
    <property type="match status" value="1"/>
</dbReference>
<evidence type="ECO:0000313" key="1">
    <source>
        <dbReference type="EMBL" id="MBR7797499.1"/>
    </source>
</evidence>
<dbReference type="RefSeq" id="WP_166530760.1">
    <property type="nucleotide sequence ID" value="NZ_JAGSOT010000057.1"/>
</dbReference>
<dbReference type="PROSITE" id="PS01229">
    <property type="entry name" value="COF_2"/>
    <property type="match status" value="1"/>
</dbReference>
<dbReference type="InterPro" id="IPR000150">
    <property type="entry name" value="Cof"/>
</dbReference>
<dbReference type="NCBIfam" id="TIGR01484">
    <property type="entry name" value="HAD-SF-IIB"/>
    <property type="match status" value="1"/>
</dbReference>
<dbReference type="NCBIfam" id="TIGR00099">
    <property type="entry name" value="Cof-subfamily"/>
    <property type="match status" value="1"/>
</dbReference>
<dbReference type="InterPro" id="IPR023214">
    <property type="entry name" value="HAD_sf"/>
</dbReference>
<dbReference type="PROSITE" id="PS01228">
    <property type="entry name" value="COF_1"/>
    <property type="match status" value="1"/>
</dbReference>
<dbReference type="GO" id="GO:0005829">
    <property type="term" value="C:cytosol"/>
    <property type="evidence" value="ECO:0007669"/>
    <property type="project" value="TreeGrafter"/>
</dbReference>
<sequence>MTKLIAIDLDGTLLNENNKISIKNLEAITSAQSKGIEVVIATGRAHFDVQTLFKDTGINTWIIGANGATIHSPDGKLYRSKAIQKQDAVNILNWLEKEDYYYEVFSNHAIYTPQHGRELLAIEIDRMKSANPEINVDQLSDAANKQFSQTGFSFIRSYRDFIGQDLDVYNVLAFSFNKVKLEKGRNHFKNLTNLSIVSSAEHNFELEHIDASKGNALSMLAEEFRIELSETAAIGDSFNDLSMLEIAGKSAAMGNAPQKIKNSCQVVTLPNTEDGVAHFLHSLR</sequence>
<dbReference type="Gene3D" id="3.30.1240.10">
    <property type="match status" value="1"/>
</dbReference>
<comment type="caution">
    <text evidence="1">The sequence shown here is derived from an EMBL/GenBank/DDBJ whole genome shotgun (WGS) entry which is preliminary data.</text>
</comment>
<dbReference type="PANTHER" id="PTHR10000">
    <property type="entry name" value="PHOSPHOSERINE PHOSPHATASE"/>
    <property type="match status" value="1"/>
</dbReference>
<dbReference type="InterPro" id="IPR036412">
    <property type="entry name" value="HAD-like_sf"/>
</dbReference>
<name>A0A941DUH6_9BACI</name>
<dbReference type="SFLD" id="SFLDG01144">
    <property type="entry name" value="C2.B.4:_PGP_Like"/>
    <property type="match status" value="1"/>
</dbReference>
<dbReference type="GO" id="GO:0000287">
    <property type="term" value="F:magnesium ion binding"/>
    <property type="evidence" value="ECO:0007669"/>
    <property type="project" value="TreeGrafter"/>
</dbReference>